<evidence type="ECO:0000313" key="2">
    <source>
        <dbReference type="Proteomes" id="UP001632038"/>
    </source>
</evidence>
<dbReference type="Proteomes" id="UP001632038">
    <property type="component" value="Unassembled WGS sequence"/>
</dbReference>
<keyword evidence="2" id="KW-1185">Reference proteome</keyword>
<sequence length="131" mass="14790">MLRSAAHRVVTNKEEARTSITTFINPNPDCVIEPAKVCVNDVTPPLYQPLSFKDFVNVSKPFGPFTDVVQNGSLDFYQVVDQMPLEYVVSLISTICTPCLLREELLLQHDLKKLLQESASEISRISQCHHM</sequence>
<proteinExistence type="predicted"/>
<evidence type="ECO:0000313" key="1">
    <source>
        <dbReference type="EMBL" id="KAL3644961.1"/>
    </source>
</evidence>
<gene>
    <name evidence="1" type="ORF">CASFOL_010141</name>
</gene>
<dbReference type="InterPro" id="IPR027443">
    <property type="entry name" value="IPNS-like_sf"/>
</dbReference>
<accession>A0ABD3DRR1</accession>
<organism evidence="1 2">
    <name type="scientific">Castilleja foliolosa</name>
    <dbReference type="NCBI Taxonomy" id="1961234"/>
    <lineage>
        <taxon>Eukaryota</taxon>
        <taxon>Viridiplantae</taxon>
        <taxon>Streptophyta</taxon>
        <taxon>Embryophyta</taxon>
        <taxon>Tracheophyta</taxon>
        <taxon>Spermatophyta</taxon>
        <taxon>Magnoliopsida</taxon>
        <taxon>eudicotyledons</taxon>
        <taxon>Gunneridae</taxon>
        <taxon>Pentapetalae</taxon>
        <taxon>asterids</taxon>
        <taxon>lamiids</taxon>
        <taxon>Lamiales</taxon>
        <taxon>Orobanchaceae</taxon>
        <taxon>Pedicularideae</taxon>
        <taxon>Castillejinae</taxon>
        <taxon>Castilleja</taxon>
    </lineage>
</organism>
<dbReference type="AlphaFoldDB" id="A0ABD3DRR1"/>
<protein>
    <submittedName>
        <fullName evidence="1">Uncharacterized protein</fullName>
    </submittedName>
</protein>
<name>A0ABD3DRR1_9LAMI</name>
<dbReference type="Gene3D" id="2.60.120.330">
    <property type="entry name" value="B-lactam Antibiotic, Isopenicillin N Synthase, Chain"/>
    <property type="match status" value="1"/>
</dbReference>
<dbReference type="EMBL" id="JAVIJP010000013">
    <property type="protein sequence ID" value="KAL3644961.1"/>
    <property type="molecule type" value="Genomic_DNA"/>
</dbReference>
<comment type="caution">
    <text evidence="1">The sequence shown here is derived from an EMBL/GenBank/DDBJ whole genome shotgun (WGS) entry which is preliminary data.</text>
</comment>
<dbReference type="SUPFAM" id="SSF51197">
    <property type="entry name" value="Clavaminate synthase-like"/>
    <property type="match status" value="1"/>
</dbReference>
<reference evidence="2" key="1">
    <citation type="journal article" date="2024" name="IScience">
        <title>Strigolactones Initiate the Formation of Haustorium-like Structures in Castilleja.</title>
        <authorList>
            <person name="Buerger M."/>
            <person name="Peterson D."/>
            <person name="Chory J."/>
        </authorList>
    </citation>
    <scope>NUCLEOTIDE SEQUENCE [LARGE SCALE GENOMIC DNA]</scope>
</reference>